<keyword evidence="3" id="KW-1185">Reference proteome</keyword>
<evidence type="ECO:0000256" key="1">
    <source>
        <dbReference type="SAM" id="MobiDB-lite"/>
    </source>
</evidence>
<dbReference type="Proteomes" id="UP000466730">
    <property type="component" value="Unassembled WGS sequence"/>
</dbReference>
<evidence type="ECO:0000313" key="2">
    <source>
        <dbReference type="EMBL" id="MRH21056.1"/>
    </source>
</evidence>
<keyword evidence="2" id="KW-0969">Cilium</keyword>
<dbReference type="OrthoDB" id="7870971at2"/>
<dbReference type="AlphaFoldDB" id="A0A844B3U5"/>
<comment type="caution">
    <text evidence="2">The sequence shown here is derived from an EMBL/GenBank/DDBJ whole genome shotgun (WGS) entry which is preliminary data.</text>
</comment>
<feature type="region of interest" description="Disordered" evidence="1">
    <location>
        <begin position="1"/>
        <end position="27"/>
    </location>
</feature>
<sequence length="197" mass="21233">MTRFRLEDFSAPRPAKTVAQPEPPDAQDVRLKAFEEGYKAGWDDAAAAEDAARARITADFAKTLQEMSFSYHEARAHMLGALGPLLTTMVERVMPQIAAAGFARTVVETAMQLAETQADRPVRIRVCPENRPALEDVIAADPGLPLDIVDDATLGPGQALVAAGTAESEIDIDGMLSAIRTALDDFLTTQKESRTHG</sequence>
<protein>
    <submittedName>
        <fullName evidence="2">Flagellar biosynthesis protein</fullName>
    </submittedName>
</protein>
<evidence type="ECO:0000313" key="3">
    <source>
        <dbReference type="Proteomes" id="UP000466730"/>
    </source>
</evidence>
<dbReference type="RefSeq" id="WP_153748352.1">
    <property type="nucleotide sequence ID" value="NZ_BAAADI010000007.1"/>
</dbReference>
<organism evidence="2 3">
    <name type="scientific">Rhodovulum strictum</name>
    <dbReference type="NCBI Taxonomy" id="58314"/>
    <lineage>
        <taxon>Bacteria</taxon>
        <taxon>Pseudomonadati</taxon>
        <taxon>Pseudomonadota</taxon>
        <taxon>Alphaproteobacteria</taxon>
        <taxon>Rhodobacterales</taxon>
        <taxon>Paracoccaceae</taxon>
        <taxon>Rhodovulum</taxon>
    </lineage>
</organism>
<feature type="compositionally biased region" description="Basic and acidic residues" evidence="1">
    <location>
        <begin position="1"/>
        <end position="10"/>
    </location>
</feature>
<accession>A0A844B3U5</accession>
<keyword evidence="2" id="KW-0282">Flagellum</keyword>
<gene>
    <name evidence="2" type="ORF">GH815_08615</name>
</gene>
<name>A0A844B3U5_9RHOB</name>
<dbReference type="EMBL" id="WJPO01000010">
    <property type="protein sequence ID" value="MRH21056.1"/>
    <property type="molecule type" value="Genomic_DNA"/>
</dbReference>
<reference evidence="2 3" key="1">
    <citation type="submission" date="2019-11" db="EMBL/GenBank/DDBJ databases">
        <title>Draft Whole-Genome sequence of the marine photosynthetic bacterium Rhodovulum strictum DSM 11289.</title>
        <authorList>
            <person name="Kyndt J.A."/>
            <person name="Meyer T.E."/>
        </authorList>
    </citation>
    <scope>NUCLEOTIDE SEQUENCE [LARGE SCALE GENOMIC DNA]</scope>
    <source>
        <strain evidence="2 3">DSM 11289</strain>
    </source>
</reference>
<proteinExistence type="predicted"/>
<keyword evidence="2" id="KW-0966">Cell projection</keyword>